<accession>A0ABS2TTN4</accession>
<dbReference type="Proteomes" id="UP000749040">
    <property type="component" value="Unassembled WGS sequence"/>
</dbReference>
<organism evidence="2 3">
    <name type="scientific">Actinacidiphila acididurans</name>
    <dbReference type="NCBI Taxonomy" id="2784346"/>
    <lineage>
        <taxon>Bacteria</taxon>
        <taxon>Bacillati</taxon>
        <taxon>Actinomycetota</taxon>
        <taxon>Actinomycetes</taxon>
        <taxon>Kitasatosporales</taxon>
        <taxon>Streptomycetaceae</taxon>
        <taxon>Actinacidiphila</taxon>
    </lineage>
</organism>
<feature type="region of interest" description="Disordered" evidence="1">
    <location>
        <begin position="765"/>
        <end position="787"/>
    </location>
</feature>
<reference evidence="2 3" key="1">
    <citation type="submission" date="2021-01" db="EMBL/GenBank/DDBJ databases">
        <title>Streptomyces acididurans sp. nov., isolated from a peat swamp forest soil.</title>
        <authorList>
            <person name="Chantavorakit T."/>
            <person name="Duangmal K."/>
        </authorList>
    </citation>
    <scope>NUCLEOTIDE SEQUENCE [LARGE SCALE GENOMIC DNA]</scope>
    <source>
        <strain evidence="2 3">KK5PA1</strain>
    </source>
</reference>
<comment type="caution">
    <text evidence="2">The sequence shown here is derived from an EMBL/GenBank/DDBJ whole genome shotgun (WGS) entry which is preliminary data.</text>
</comment>
<gene>
    <name evidence="2" type="ORF">ITX44_19500</name>
</gene>
<evidence type="ECO:0000313" key="3">
    <source>
        <dbReference type="Proteomes" id="UP000749040"/>
    </source>
</evidence>
<dbReference type="EMBL" id="JADKYB010000010">
    <property type="protein sequence ID" value="MBM9506703.1"/>
    <property type="molecule type" value="Genomic_DNA"/>
</dbReference>
<evidence type="ECO:0000313" key="2">
    <source>
        <dbReference type="EMBL" id="MBM9506703.1"/>
    </source>
</evidence>
<feature type="region of interest" description="Disordered" evidence="1">
    <location>
        <begin position="245"/>
        <end position="267"/>
    </location>
</feature>
<protein>
    <recommendedName>
        <fullName evidence="4">HNH domain-containing protein</fullName>
    </recommendedName>
</protein>
<feature type="region of interest" description="Disordered" evidence="1">
    <location>
        <begin position="78"/>
        <end position="183"/>
    </location>
</feature>
<feature type="region of interest" description="Disordered" evidence="1">
    <location>
        <begin position="197"/>
        <end position="223"/>
    </location>
</feature>
<sequence length="1049" mass="112071">MRQVDAEVGAKRRTLSQHRAAQVESKSAQDAAVAPPDDKEAQGKVANSARMDAAKPGGFDKAAFIAAVNEAIAAQAPKNLDEADHFAKSGKADRIKGTVDGRVADGRKASAKDIATATTAPPDVSAAKDKPVTPMTADHPPGNPGAPNAAEAVPPRQPPQVLDFSEGARQTDQQMAAADVTEQQLAKGNEPQFNQALAAKKQGEQDSAKAPATGRAAESRHLTDATAHARGEGARALAAMTAARTAAGRHVDSGKGTAKSRDEKRRAEATAKLQQVFDATKKDVEGILSGLDTLVDQQFTAGEKAARDAFMADQARRMKEYKDKRYGGWRGKLRWVKDKFAGLPAEANQLFQDSRALYVSRMQGVISSVADTIGRELGRAKARIATGRSRLTAEVNRLPADLRAYGQQAAQDFAGKFDDLDSDVDDKSKQLVQDLAAKYTQALHGIDEEIKKLQDANKGLWAKAKEAVAGAIKTILELKNLLMGVLAKAASAIAKIIQDPIGFLGHLVTAVGAGLKLFLANIADHLKQGLVSWLLGTAVKAGLDLPSSFDLRGIIQLLASLLGLTWANIRARITSHGVPDQAVTEAEKTIPIAQKLAREGPAGAEKEIVAEAGDLKATILGKLTSYLIPTVIIAGITWILSLLNPASAFVRAVKAIVDIVTFVVTQGAQVIEFVNAVLDAVIAIANGGTAGVPKLVETALAAGIPTLLGLLASLLGIENLAAKVKSVFHAVARPVNRVIDKIVGFIVKMGKKLWAKLKAKFGGKGREEAGQGQDAADPAADDLSLSRSTDMAGEGHTVYVGVQDSRVRVEMASERRQWIGSLIASALRQEGTGRKRSQLLEYLNAMDAQVKEMERAEARGLTQVKKERIEAQLIEITRALNVLGHMFGMKSLTDFTKSQYTANGQLLADYRNGDAIRATFYPGWNKAALDEKQRQLGDHRNRLVTERATWDPNGTHTGSNWYVCPGNGTRGPHLADKSTRIGLPAIDHVREVSTQWNEEGHNTPHPPRETWYNDISNHATICTSCNGSKSGPSFNPDVGPDFRGPGDPP</sequence>
<feature type="compositionally biased region" description="Low complexity" evidence="1">
    <location>
        <begin position="145"/>
        <end position="154"/>
    </location>
</feature>
<evidence type="ECO:0008006" key="4">
    <source>
        <dbReference type="Google" id="ProtNLM"/>
    </source>
</evidence>
<proteinExistence type="predicted"/>
<feature type="compositionally biased region" description="Basic and acidic residues" evidence="1">
    <location>
        <begin position="1"/>
        <end position="10"/>
    </location>
</feature>
<feature type="compositionally biased region" description="Basic and acidic residues" evidence="1">
    <location>
        <begin position="79"/>
        <end position="111"/>
    </location>
</feature>
<feature type="region of interest" description="Disordered" evidence="1">
    <location>
        <begin position="1027"/>
        <end position="1049"/>
    </location>
</feature>
<evidence type="ECO:0000256" key="1">
    <source>
        <dbReference type="SAM" id="MobiDB-lite"/>
    </source>
</evidence>
<name>A0ABS2TTN4_9ACTN</name>
<feature type="compositionally biased region" description="Basic and acidic residues" evidence="1">
    <location>
        <begin position="249"/>
        <end position="267"/>
    </location>
</feature>
<feature type="region of interest" description="Disordered" evidence="1">
    <location>
        <begin position="1"/>
        <end position="55"/>
    </location>
</feature>
<keyword evidence="3" id="KW-1185">Reference proteome</keyword>